<organism evidence="1 2">
    <name type="scientific">Paenibacillus lautus</name>
    <name type="common">Bacillus lautus</name>
    <dbReference type="NCBI Taxonomy" id="1401"/>
    <lineage>
        <taxon>Bacteria</taxon>
        <taxon>Bacillati</taxon>
        <taxon>Bacillota</taxon>
        <taxon>Bacilli</taxon>
        <taxon>Bacillales</taxon>
        <taxon>Paenibacillaceae</taxon>
        <taxon>Paenibacillus</taxon>
    </lineage>
</organism>
<sequence>MTIYIALLRGINVGGHNKIKMADLRKMLEHMGLARVQTYIQSGNVLFESAESKETLRVQMEQGILETFGFSISVILRTSEEIEGIVRNCPFSEETIRQAEEASEFESLYVAMLPEAPAAEDIEKLRLYVNEKETFEVIGEEVYLLFKESVRNSKLAVQLTKLGVPMTMRNWKTMNKLVQLSQTMKSE</sequence>
<dbReference type="OrthoDB" id="9806494at2"/>
<dbReference type="Proteomes" id="UP000187074">
    <property type="component" value="Unassembled WGS sequence"/>
</dbReference>
<dbReference type="EMBL" id="MRTF01000002">
    <property type="protein sequence ID" value="OME95110.1"/>
    <property type="molecule type" value="Genomic_DNA"/>
</dbReference>
<dbReference type="AlphaFoldDB" id="A0A1R1B6M1"/>
<evidence type="ECO:0000313" key="1">
    <source>
        <dbReference type="EMBL" id="OME95110.1"/>
    </source>
</evidence>
<dbReference type="RefSeq" id="WP_076321927.1">
    <property type="nucleotide sequence ID" value="NZ_MRTF01000002.1"/>
</dbReference>
<proteinExistence type="predicted"/>
<dbReference type="Gene3D" id="3.30.70.1280">
    <property type="entry name" value="SP0830-like domains"/>
    <property type="match status" value="1"/>
</dbReference>
<accession>A0A1R1B6M1</accession>
<dbReference type="InterPro" id="IPR012545">
    <property type="entry name" value="DUF1697"/>
</dbReference>
<evidence type="ECO:0000313" key="2">
    <source>
        <dbReference type="Proteomes" id="UP000187074"/>
    </source>
</evidence>
<comment type="caution">
    <text evidence="1">The sequence shown here is derived from an EMBL/GenBank/DDBJ whole genome shotgun (WGS) entry which is preliminary data.</text>
</comment>
<protein>
    <submittedName>
        <fullName evidence="1">Cytoplasmic protein</fullName>
    </submittedName>
</protein>
<dbReference type="PANTHER" id="PTHR36439:SF1">
    <property type="entry name" value="DUF1697 DOMAIN-CONTAINING PROTEIN"/>
    <property type="match status" value="1"/>
</dbReference>
<dbReference type="PANTHER" id="PTHR36439">
    <property type="entry name" value="BLL4334 PROTEIN"/>
    <property type="match status" value="1"/>
</dbReference>
<reference evidence="1 2" key="1">
    <citation type="submission" date="2016-11" db="EMBL/GenBank/DDBJ databases">
        <title>Paenibacillus species isolates.</title>
        <authorList>
            <person name="Beno S.M."/>
        </authorList>
    </citation>
    <scope>NUCLEOTIDE SEQUENCE [LARGE SCALE GENOMIC DNA]</scope>
    <source>
        <strain evidence="1 2">FSL F4-0100</strain>
    </source>
</reference>
<dbReference type="SUPFAM" id="SSF160379">
    <property type="entry name" value="SP0830-like"/>
    <property type="match status" value="1"/>
</dbReference>
<gene>
    <name evidence="1" type="ORF">BK123_08480</name>
</gene>
<name>A0A1R1B6M1_PAELA</name>
<dbReference type="Pfam" id="PF08002">
    <property type="entry name" value="DUF1697"/>
    <property type="match status" value="1"/>
</dbReference>
<dbReference type="PIRSF" id="PIRSF008502">
    <property type="entry name" value="UCP008502"/>
    <property type="match status" value="1"/>
</dbReference>